<evidence type="ECO:0008006" key="4">
    <source>
        <dbReference type="Google" id="ProtNLM"/>
    </source>
</evidence>
<feature type="transmembrane region" description="Helical" evidence="1">
    <location>
        <begin position="74"/>
        <end position="99"/>
    </location>
</feature>
<evidence type="ECO:0000313" key="3">
    <source>
        <dbReference type="EMBL" id="KOF92716.1"/>
    </source>
</evidence>
<organism evidence="3">
    <name type="scientific">Octopus bimaculoides</name>
    <name type="common">California two-spotted octopus</name>
    <dbReference type="NCBI Taxonomy" id="37653"/>
    <lineage>
        <taxon>Eukaryota</taxon>
        <taxon>Metazoa</taxon>
        <taxon>Spiralia</taxon>
        <taxon>Lophotrochozoa</taxon>
        <taxon>Mollusca</taxon>
        <taxon>Cephalopoda</taxon>
        <taxon>Coleoidea</taxon>
        <taxon>Octopodiformes</taxon>
        <taxon>Octopoda</taxon>
        <taxon>Incirrata</taxon>
        <taxon>Octopodidae</taxon>
        <taxon>Octopus</taxon>
    </lineage>
</organism>
<dbReference type="AlphaFoldDB" id="A0A0L8HU32"/>
<keyword evidence="1" id="KW-0472">Membrane</keyword>
<name>A0A0L8HU32_OCTBM</name>
<keyword evidence="2" id="KW-0732">Signal</keyword>
<evidence type="ECO:0000256" key="1">
    <source>
        <dbReference type="SAM" id="Phobius"/>
    </source>
</evidence>
<feature type="signal peptide" evidence="2">
    <location>
        <begin position="1"/>
        <end position="26"/>
    </location>
</feature>
<accession>A0A0L8HU32</accession>
<proteinExistence type="predicted"/>
<feature type="chain" id="PRO_5005583925" description="ABC transmembrane type-1 domain-containing protein" evidence="2">
    <location>
        <begin position="27"/>
        <end position="193"/>
    </location>
</feature>
<feature type="transmembrane region" description="Helical" evidence="1">
    <location>
        <begin position="106"/>
        <end position="139"/>
    </location>
</feature>
<reference evidence="3" key="1">
    <citation type="submission" date="2015-07" db="EMBL/GenBank/DDBJ databases">
        <title>MeaNS - Measles Nucleotide Surveillance Program.</title>
        <authorList>
            <person name="Tran T."/>
            <person name="Druce J."/>
        </authorList>
    </citation>
    <scope>NUCLEOTIDE SEQUENCE</scope>
    <source>
        <strain evidence="3">UCB-OBI-ISO-001</strain>
        <tissue evidence="3">Gonad</tissue>
    </source>
</reference>
<sequence>MMNKIDIMSNMLIILIARSLTFRCDTQGSNADQKMKINAKTKIALKTSSRPLSLYSMVSCNSLGSCRDMYLAEVHIVIVIIIVVIIIITIVIIVIIIIIIVTIIIVFIVIIIIVIIVTIFIIIIIITVIIVVIVSIVIITTTITFIIIIIISSSSSSIVIVLDSLSLGSIVMLESHNRIFKGTNAFPVISFFN</sequence>
<protein>
    <recommendedName>
        <fullName evidence="4">ABC transmembrane type-1 domain-containing protein</fullName>
    </recommendedName>
</protein>
<evidence type="ECO:0000256" key="2">
    <source>
        <dbReference type="SAM" id="SignalP"/>
    </source>
</evidence>
<gene>
    <name evidence="3" type="ORF">OCBIM_22006048mg</name>
</gene>
<dbReference type="EMBL" id="KQ417292">
    <property type="protein sequence ID" value="KOF92716.1"/>
    <property type="molecule type" value="Genomic_DNA"/>
</dbReference>
<keyword evidence="1" id="KW-1133">Transmembrane helix</keyword>
<keyword evidence="1" id="KW-0812">Transmembrane</keyword>